<evidence type="ECO:0000313" key="14">
    <source>
        <dbReference type="Proteomes" id="UP000437068"/>
    </source>
</evidence>
<evidence type="ECO:0000313" key="20">
    <source>
        <dbReference type="Proteomes" id="UP000486351"/>
    </source>
</evidence>
<organism evidence="3 18">
    <name type="scientific">Phytophthora fragariae</name>
    <dbReference type="NCBI Taxonomy" id="53985"/>
    <lineage>
        <taxon>Eukaryota</taxon>
        <taxon>Sar</taxon>
        <taxon>Stramenopiles</taxon>
        <taxon>Oomycota</taxon>
        <taxon>Peronosporomycetes</taxon>
        <taxon>Peronosporales</taxon>
        <taxon>Peronosporaceae</taxon>
        <taxon>Phytophthora</taxon>
    </lineage>
</organism>
<dbReference type="EMBL" id="QXGC01000247">
    <property type="protein sequence ID" value="KAE9243289.1"/>
    <property type="molecule type" value="Genomic_DNA"/>
</dbReference>
<dbReference type="EMBL" id="QXFZ01000298">
    <property type="protein sequence ID" value="KAE9122319.1"/>
    <property type="molecule type" value="Genomic_DNA"/>
</dbReference>
<dbReference type="AlphaFoldDB" id="A0A6A3KQE2"/>
<evidence type="ECO:0000313" key="17">
    <source>
        <dbReference type="Proteomes" id="UP000441208"/>
    </source>
</evidence>
<evidence type="ECO:0000313" key="3">
    <source>
        <dbReference type="EMBL" id="KAE9007907.1"/>
    </source>
</evidence>
<dbReference type="EMBL" id="QXFX01000126">
    <property type="protein sequence ID" value="KAE9130420.1"/>
    <property type="molecule type" value="Genomic_DNA"/>
</dbReference>
<dbReference type="EMBL" id="QXGD01000312">
    <property type="protein sequence ID" value="KAE9243709.1"/>
    <property type="molecule type" value="Genomic_DNA"/>
</dbReference>
<reference evidence="18 19" key="1">
    <citation type="submission" date="2018-09" db="EMBL/GenBank/DDBJ databases">
        <title>Genomic investigation of the strawberry pathogen Phytophthora fragariae indicates pathogenicity is determined by transcriptional variation in three key races.</title>
        <authorList>
            <person name="Adams T.M."/>
            <person name="Armitage A.D."/>
            <person name="Sobczyk M.K."/>
            <person name="Bates H.J."/>
            <person name="Dunwell J.M."/>
            <person name="Nellist C.F."/>
            <person name="Harrison R.J."/>
        </authorList>
    </citation>
    <scope>NUCLEOTIDE SEQUENCE [LARGE SCALE GENOMIC DNA]</scope>
    <source>
        <strain evidence="10 14">A4</strain>
        <strain evidence="9 15">BC-1</strain>
        <strain evidence="8 19">BC-23</strain>
        <strain evidence="7 13">NOV-27</strain>
        <strain evidence="6 16">NOV-5</strain>
        <strain evidence="4 17">NOV-71</strain>
        <strain evidence="11 20">NOV-77</strain>
        <strain evidence="2 12">NOV-9</strain>
        <strain evidence="5 21">ONT-3</strain>
        <strain evidence="3 18">SCRP245</strain>
    </source>
</reference>
<evidence type="ECO:0000313" key="6">
    <source>
        <dbReference type="EMBL" id="KAE9152437.1"/>
    </source>
</evidence>
<dbReference type="Proteomes" id="UP000437068">
    <property type="component" value="Unassembled WGS sequence"/>
</dbReference>
<evidence type="ECO:0000313" key="8">
    <source>
        <dbReference type="EMBL" id="KAE9243289.1"/>
    </source>
</evidence>
<proteinExistence type="predicted"/>
<evidence type="ECO:0000313" key="18">
    <source>
        <dbReference type="Proteomes" id="UP000460718"/>
    </source>
</evidence>
<dbReference type="Proteomes" id="UP000440367">
    <property type="component" value="Unassembled WGS sequence"/>
</dbReference>
<evidence type="ECO:0000313" key="13">
    <source>
        <dbReference type="Proteomes" id="UP000433483"/>
    </source>
</evidence>
<dbReference type="Proteomes" id="UP000429523">
    <property type="component" value="Unassembled WGS sequence"/>
</dbReference>
<evidence type="ECO:0000313" key="11">
    <source>
        <dbReference type="EMBL" id="KAE9350362.1"/>
    </source>
</evidence>
<evidence type="ECO:0000313" key="21">
    <source>
        <dbReference type="Proteomes" id="UP000488956"/>
    </source>
</evidence>
<evidence type="ECO:0000313" key="7">
    <source>
        <dbReference type="EMBL" id="KAE9221243.1"/>
    </source>
</evidence>
<comment type="caution">
    <text evidence="3">The sequence shown here is derived from an EMBL/GenBank/DDBJ whole genome shotgun (WGS) entry which is preliminary data.</text>
</comment>
<protein>
    <submittedName>
        <fullName evidence="3">Uncharacterized protein</fullName>
    </submittedName>
</protein>
<dbReference type="EMBL" id="QXGA01000105">
    <property type="protein sequence ID" value="KAE9152437.1"/>
    <property type="molecule type" value="Genomic_DNA"/>
</dbReference>
<keyword evidence="13" id="KW-1185">Reference proteome</keyword>
<dbReference type="EMBL" id="QXGB01000282">
    <property type="protein sequence ID" value="KAE9221243.1"/>
    <property type="molecule type" value="Genomic_DNA"/>
</dbReference>
<evidence type="ECO:0000313" key="5">
    <source>
        <dbReference type="EMBL" id="KAE9130420.1"/>
    </source>
</evidence>
<name>A0A6A3KQE2_9STRA</name>
<dbReference type="EMBL" id="QXFY01000256">
    <property type="protein sequence ID" value="KAE9350362.1"/>
    <property type="molecule type" value="Genomic_DNA"/>
</dbReference>
<dbReference type="Proteomes" id="UP000486351">
    <property type="component" value="Unassembled WGS sequence"/>
</dbReference>
<evidence type="ECO:0000313" key="16">
    <source>
        <dbReference type="Proteomes" id="UP000440732"/>
    </source>
</evidence>
<accession>A0A6A3KQE2</accession>
<dbReference type="Proteomes" id="UP000488956">
    <property type="component" value="Unassembled WGS sequence"/>
</dbReference>
<dbReference type="Proteomes" id="UP000476176">
    <property type="component" value="Unassembled WGS sequence"/>
</dbReference>
<evidence type="ECO:0000313" key="10">
    <source>
        <dbReference type="EMBL" id="KAE9318097.1"/>
    </source>
</evidence>
<gene>
    <name evidence="10" type="ORF">PF001_g6528</name>
    <name evidence="9" type="ORF">PF002_g8121</name>
    <name evidence="8" type="ORF">PF004_g6217</name>
    <name evidence="7" type="ORF">PF005_g7170</name>
    <name evidence="6" type="ORF">PF006_g3349</name>
    <name evidence="4" type="ORF">PF007_g7486</name>
    <name evidence="11" type="ORF">PF008_g6482</name>
    <name evidence="2" type="ORF">PF009_g7606</name>
    <name evidence="5" type="ORF">PF010_g3847</name>
    <name evidence="3" type="ORF">PF011_g10919</name>
</gene>
<evidence type="ECO:0000313" key="19">
    <source>
        <dbReference type="Proteomes" id="UP000476176"/>
    </source>
</evidence>
<feature type="compositionally biased region" description="Low complexity" evidence="1">
    <location>
        <begin position="47"/>
        <end position="56"/>
    </location>
</feature>
<evidence type="ECO:0000313" key="2">
    <source>
        <dbReference type="EMBL" id="KAE8942647.1"/>
    </source>
</evidence>
<evidence type="ECO:0000313" key="15">
    <source>
        <dbReference type="Proteomes" id="UP000440367"/>
    </source>
</evidence>
<dbReference type="Proteomes" id="UP000441208">
    <property type="component" value="Unassembled WGS sequence"/>
</dbReference>
<dbReference type="EMBL" id="QXFW01000590">
    <property type="protein sequence ID" value="KAE9007907.1"/>
    <property type="molecule type" value="Genomic_DNA"/>
</dbReference>
<evidence type="ECO:0000313" key="9">
    <source>
        <dbReference type="EMBL" id="KAE9243709.1"/>
    </source>
</evidence>
<dbReference type="Proteomes" id="UP000433483">
    <property type="component" value="Unassembled WGS sequence"/>
</dbReference>
<evidence type="ECO:0000256" key="1">
    <source>
        <dbReference type="SAM" id="MobiDB-lite"/>
    </source>
</evidence>
<sequence length="151" mass="16104">MTARSVFRSCSVALFTMSRASSCGCAASFVTPPSFSCPQSASRGDNAPTASSSSWTTHASSCCARSRPRSPTLELCSQSSRRLEMSRPVERASEPAGSALCRASQCSCRDVWLPPPCPWASTLGTLLVSSPTPTIIAGWARCAKFFLRESR</sequence>
<evidence type="ECO:0000313" key="12">
    <source>
        <dbReference type="Proteomes" id="UP000429523"/>
    </source>
</evidence>
<dbReference type="Proteomes" id="UP000460718">
    <property type="component" value="Unassembled WGS sequence"/>
</dbReference>
<dbReference type="EMBL" id="QXGF01000296">
    <property type="protein sequence ID" value="KAE8942647.1"/>
    <property type="molecule type" value="Genomic_DNA"/>
</dbReference>
<dbReference type="EMBL" id="QXGE01000262">
    <property type="protein sequence ID" value="KAE9318097.1"/>
    <property type="molecule type" value="Genomic_DNA"/>
</dbReference>
<dbReference type="Proteomes" id="UP000440732">
    <property type="component" value="Unassembled WGS sequence"/>
</dbReference>
<feature type="region of interest" description="Disordered" evidence="1">
    <location>
        <begin position="37"/>
        <end position="56"/>
    </location>
</feature>
<evidence type="ECO:0000313" key="4">
    <source>
        <dbReference type="EMBL" id="KAE9122319.1"/>
    </source>
</evidence>